<accession>A0A553ZCJ9</accession>
<evidence type="ECO:0000313" key="10">
    <source>
        <dbReference type="Proteomes" id="UP000320888"/>
    </source>
</evidence>
<dbReference type="SUPFAM" id="SSF48317">
    <property type="entry name" value="Acid phosphatase/Vanadium-dependent haloperoxidase"/>
    <property type="match status" value="1"/>
</dbReference>
<dbReference type="SMART" id="SM00014">
    <property type="entry name" value="acidPPc"/>
    <property type="match status" value="1"/>
</dbReference>
<keyword evidence="3 7" id="KW-0812">Transmembrane</keyword>
<evidence type="ECO:0000256" key="6">
    <source>
        <dbReference type="ARBA" id="ARBA00023136"/>
    </source>
</evidence>
<sequence>MTLPLASGGASLDGGLYLWVTDLAAHTPAPWNTVVSVWTDFGLAAFALCLAVAWWRARADGDAVRMARVLAVPVVIVAAYVVNDLVKAVFDERRPCQVLHTVTVQACPPPGDWSFPSNHAAIAGAAAVALLLVDRRIGALAAVLALLMAASRVWVGAHYPHDVAVGLVVGAAVACAVTVPAGRAAQLVERLRTTRLRPLVAAA</sequence>
<dbReference type="OrthoDB" id="5243958at2"/>
<evidence type="ECO:0000256" key="7">
    <source>
        <dbReference type="SAM" id="Phobius"/>
    </source>
</evidence>
<dbReference type="InterPro" id="IPR036938">
    <property type="entry name" value="PAP2/HPO_sf"/>
</dbReference>
<dbReference type="AlphaFoldDB" id="A0A553ZCJ9"/>
<evidence type="ECO:0000256" key="2">
    <source>
        <dbReference type="ARBA" id="ARBA00022475"/>
    </source>
</evidence>
<evidence type="ECO:0000256" key="4">
    <source>
        <dbReference type="ARBA" id="ARBA00022801"/>
    </source>
</evidence>
<protein>
    <submittedName>
        <fullName evidence="9">Phosphatase PAP2 family protein</fullName>
    </submittedName>
</protein>
<dbReference type="EMBL" id="VKLS01000181">
    <property type="protein sequence ID" value="TSB39165.1"/>
    <property type="molecule type" value="Genomic_DNA"/>
</dbReference>
<keyword evidence="10" id="KW-1185">Reference proteome</keyword>
<feature type="domain" description="Phosphatidic acid phosphatase type 2/haloperoxidase" evidence="8">
    <location>
        <begin position="64"/>
        <end position="178"/>
    </location>
</feature>
<dbReference type="Proteomes" id="UP000320888">
    <property type="component" value="Unassembled WGS sequence"/>
</dbReference>
<dbReference type="InterPro" id="IPR000326">
    <property type="entry name" value="PAP2/HPO"/>
</dbReference>
<evidence type="ECO:0000259" key="8">
    <source>
        <dbReference type="SMART" id="SM00014"/>
    </source>
</evidence>
<feature type="transmembrane region" description="Helical" evidence="7">
    <location>
        <begin position="67"/>
        <end position="83"/>
    </location>
</feature>
<evidence type="ECO:0000256" key="3">
    <source>
        <dbReference type="ARBA" id="ARBA00022692"/>
    </source>
</evidence>
<organism evidence="9 10">
    <name type="scientific">Streptomyces benahoarensis</name>
    <dbReference type="NCBI Taxonomy" id="2595054"/>
    <lineage>
        <taxon>Bacteria</taxon>
        <taxon>Bacillati</taxon>
        <taxon>Actinomycetota</taxon>
        <taxon>Actinomycetes</taxon>
        <taxon>Kitasatosporales</taxon>
        <taxon>Streptomycetaceae</taxon>
        <taxon>Streptomyces</taxon>
    </lineage>
</organism>
<reference evidence="9 10" key="1">
    <citation type="submission" date="2019-07" db="EMBL/GenBank/DDBJ databases">
        <title>Draft genome for Streptomyces benahoarensis MZ03-48.</title>
        <authorList>
            <person name="Gonzalez-Pimentel J.L."/>
        </authorList>
    </citation>
    <scope>NUCLEOTIDE SEQUENCE [LARGE SCALE GENOMIC DNA]</scope>
    <source>
        <strain evidence="9 10">MZ03-48</strain>
    </source>
</reference>
<feature type="transmembrane region" description="Helical" evidence="7">
    <location>
        <begin position="35"/>
        <end position="55"/>
    </location>
</feature>
<dbReference type="PANTHER" id="PTHR14969:SF62">
    <property type="entry name" value="DECAPRENYLPHOSPHORYL-5-PHOSPHORIBOSE PHOSPHATASE RV3807C-RELATED"/>
    <property type="match status" value="1"/>
</dbReference>
<evidence type="ECO:0000256" key="1">
    <source>
        <dbReference type="ARBA" id="ARBA00004651"/>
    </source>
</evidence>
<comment type="subcellular location">
    <subcellularLocation>
        <location evidence="1">Cell membrane</location>
        <topology evidence="1">Multi-pass membrane protein</topology>
    </subcellularLocation>
</comment>
<dbReference type="Gene3D" id="1.20.144.10">
    <property type="entry name" value="Phosphatidic acid phosphatase type 2/haloperoxidase"/>
    <property type="match status" value="1"/>
</dbReference>
<dbReference type="Pfam" id="PF01569">
    <property type="entry name" value="PAP2"/>
    <property type="match status" value="1"/>
</dbReference>
<feature type="transmembrane region" description="Helical" evidence="7">
    <location>
        <begin position="139"/>
        <end position="157"/>
    </location>
</feature>
<proteinExistence type="predicted"/>
<evidence type="ECO:0000256" key="5">
    <source>
        <dbReference type="ARBA" id="ARBA00022989"/>
    </source>
</evidence>
<feature type="transmembrane region" description="Helical" evidence="7">
    <location>
        <begin position="163"/>
        <end position="182"/>
    </location>
</feature>
<name>A0A553ZCJ9_9ACTN</name>
<keyword evidence="6 7" id="KW-0472">Membrane</keyword>
<dbReference type="PANTHER" id="PTHR14969">
    <property type="entry name" value="SPHINGOSINE-1-PHOSPHATE PHOSPHOHYDROLASE"/>
    <property type="match status" value="1"/>
</dbReference>
<gene>
    <name evidence="9" type="ORF">FNZ23_15955</name>
</gene>
<evidence type="ECO:0000313" key="9">
    <source>
        <dbReference type="EMBL" id="TSB39165.1"/>
    </source>
</evidence>
<dbReference type="RefSeq" id="WP_143942111.1">
    <property type="nucleotide sequence ID" value="NZ_VKLS01000181.1"/>
</dbReference>
<dbReference type="GO" id="GO:0016787">
    <property type="term" value="F:hydrolase activity"/>
    <property type="evidence" value="ECO:0007669"/>
    <property type="project" value="UniProtKB-KW"/>
</dbReference>
<keyword evidence="4" id="KW-0378">Hydrolase</keyword>
<comment type="caution">
    <text evidence="9">The sequence shown here is derived from an EMBL/GenBank/DDBJ whole genome shotgun (WGS) entry which is preliminary data.</text>
</comment>
<keyword evidence="5 7" id="KW-1133">Transmembrane helix</keyword>
<dbReference type="GO" id="GO:0005886">
    <property type="term" value="C:plasma membrane"/>
    <property type="evidence" value="ECO:0007669"/>
    <property type="project" value="UniProtKB-SubCell"/>
</dbReference>
<feature type="transmembrane region" description="Helical" evidence="7">
    <location>
        <begin position="113"/>
        <end position="132"/>
    </location>
</feature>
<keyword evidence="2" id="KW-1003">Cell membrane</keyword>